<protein>
    <submittedName>
        <fullName evidence="2">Uncharacterized protein</fullName>
    </submittedName>
</protein>
<feature type="chain" id="PRO_5046259393" evidence="1">
    <location>
        <begin position="20"/>
        <end position="304"/>
    </location>
</feature>
<accession>A0ABN1MD69</accession>
<reference evidence="2 3" key="1">
    <citation type="journal article" date="2019" name="Int. J. Syst. Evol. Microbiol.">
        <title>The Global Catalogue of Microorganisms (GCM) 10K type strain sequencing project: providing services to taxonomists for standard genome sequencing and annotation.</title>
        <authorList>
            <consortium name="The Broad Institute Genomics Platform"/>
            <consortium name="The Broad Institute Genome Sequencing Center for Infectious Disease"/>
            <person name="Wu L."/>
            <person name="Ma J."/>
        </authorList>
    </citation>
    <scope>NUCLEOTIDE SEQUENCE [LARGE SCALE GENOMIC DNA]</scope>
    <source>
        <strain evidence="2 3">JCM 16082</strain>
    </source>
</reference>
<comment type="caution">
    <text evidence="2">The sequence shown here is derived from an EMBL/GenBank/DDBJ whole genome shotgun (WGS) entry which is preliminary data.</text>
</comment>
<organism evidence="2 3">
    <name type="scientific">Gangjinia marincola</name>
    <dbReference type="NCBI Taxonomy" id="578463"/>
    <lineage>
        <taxon>Bacteria</taxon>
        <taxon>Pseudomonadati</taxon>
        <taxon>Bacteroidota</taxon>
        <taxon>Flavobacteriia</taxon>
        <taxon>Flavobacteriales</taxon>
        <taxon>Flavobacteriaceae</taxon>
        <taxon>Gangjinia</taxon>
    </lineage>
</organism>
<feature type="signal peptide" evidence="1">
    <location>
        <begin position="1"/>
        <end position="19"/>
    </location>
</feature>
<dbReference type="Proteomes" id="UP001500507">
    <property type="component" value="Unassembled WGS sequence"/>
</dbReference>
<dbReference type="EMBL" id="BAAAFG010000001">
    <property type="protein sequence ID" value="GAA0871005.1"/>
    <property type="molecule type" value="Genomic_DNA"/>
</dbReference>
<sequence length="304" mass="33060">MKKILVALAFTVYPIINVAQGVAINTSQPSRAAMLYLESLNSRSLQYGGLLIPIVTEDQQALIPSQPADDGMLVYVSDFTSGKHCLDIWDGQSLVWRSVYCNDPQCDTLLYEEDFSEYTPQSGRINGVDSGDYPTGTPWTIDDSLANFPVNGTAQNNDYAYTNGSSEFELGNTDGPIVLTFDPVDISGFSTVCFSIEIRGEGDLEYNEALHNTDDSNNSNDYVNVEYSTDGGATFTLITNYENGGNDNHTLIATPPGPGQGSFPNSTVSIEGLSGSSLIVRVTSQIWAADEFFFYDNFRVEGGN</sequence>
<proteinExistence type="predicted"/>
<evidence type="ECO:0000313" key="3">
    <source>
        <dbReference type="Proteomes" id="UP001500507"/>
    </source>
</evidence>
<gene>
    <name evidence="2" type="ORF">GCM10009117_01500</name>
</gene>
<keyword evidence="3" id="KW-1185">Reference proteome</keyword>
<name>A0ABN1MD69_9FLAO</name>
<keyword evidence="1" id="KW-0732">Signal</keyword>
<evidence type="ECO:0000313" key="2">
    <source>
        <dbReference type="EMBL" id="GAA0871005.1"/>
    </source>
</evidence>
<dbReference type="RefSeq" id="WP_343762539.1">
    <property type="nucleotide sequence ID" value="NZ_BAAAFG010000001.1"/>
</dbReference>
<evidence type="ECO:0000256" key="1">
    <source>
        <dbReference type="SAM" id="SignalP"/>
    </source>
</evidence>
<dbReference type="Gene3D" id="2.60.120.260">
    <property type="entry name" value="Galactose-binding domain-like"/>
    <property type="match status" value="1"/>
</dbReference>